<evidence type="ECO:0000256" key="14">
    <source>
        <dbReference type="ARBA" id="ARBA00022989"/>
    </source>
</evidence>
<keyword evidence="18 19" id="KW-0472">Membrane</keyword>
<keyword evidence="12 19" id="KW-0375">Hydrogen ion transport</keyword>
<dbReference type="GO" id="GO:0016491">
    <property type="term" value="F:oxidoreductase activity"/>
    <property type="evidence" value="ECO:0007669"/>
    <property type="project" value="UniProtKB-KW"/>
</dbReference>
<evidence type="ECO:0000256" key="19">
    <source>
        <dbReference type="PIRNR" id="PIRNR000006"/>
    </source>
</evidence>
<evidence type="ECO:0000256" key="5">
    <source>
        <dbReference type="ARBA" id="ARBA00022475"/>
    </source>
</evidence>
<reference evidence="25" key="1">
    <citation type="submission" date="2016-10" db="EMBL/GenBank/DDBJ databases">
        <authorList>
            <person name="Varghese N."/>
            <person name="Submissions S."/>
        </authorList>
    </citation>
    <scope>NUCLEOTIDE SEQUENCE [LARGE SCALE GENOMIC DNA]</scope>
    <source>
        <strain evidence="25">DSM 26893</strain>
    </source>
</reference>
<dbReference type="InterPro" id="IPR032858">
    <property type="entry name" value="CcoP_N"/>
</dbReference>
<keyword evidence="10 19" id="KW-0479">Metal-binding</keyword>
<comment type="cofactor">
    <cofactor evidence="19 21">
        <name>heme c</name>
        <dbReference type="ChEBI" id="CHEBI:61717"/>
    </cofactor>
    <text evidence="19 21">Binds 2 heme C groups per subunit.</text>
</comment>
<comment type="function">
    <text evidence="19">C-type cytochrome. Part of the cbb3-type cytochrome c oxidase complex.</text>
</comment>
<dbReference type="RefSeq" id="WP_091846337.1">
    <property type="nucleotide sequence ID" value="NZ_FOCM01000008.1"/>
</dbReference>
<dbReference type="PIRSF" id="PIRSF000006">
    <property type="entry name" value="Cbb3-Cox_fixP"/>
    <property type="match status" value="1"/>
</dbReference>
<dbReference type="Gene3D" id="1.10.760.10">
    <property type="entry name" value="Cytochrome c-like domain"/>
    <property type="match status" value="2"/>
</dbReference>
<evidence type="ECO:0000313" key="24">
    <source>
        <dbReference type="EMBL" id="SEN94188.1"/>
    </source>
</evidence>
<feature type="binding site" description="covalent" evidence="21">
    <location>
        <position position="121"/>
    </location>
    <ligand>
        <name>heme c</name>
        <dbReference type="ChEBI" id="CHEBI:61717"/>
        <label>1</label>
    </ligand>
</feature>
<dbReference type="SUPFAM" id="SSF46626">
    <property type="entry name" value="Cytochrome c"/>
    <property type="match status" value="2"/>
</dbReference>
<evidence type="ECO:0000256" key="21">
    <source>
        <dbReference type="PIRSR" id="PIRSR000006-2"/>
    </source>
</evidence>
<keyword evidence="8 19" id="KW-0679">Respiratory chain</keyword>
<keyword evidence="16 19" id="KW-0408">Iron</keyword>
<feature type="binding site" description="axial binding residue" evidence="20">
    <location>
        <position position="173"/>
    </location>
    <ligand>
        <name>heme c</name>
        <dbReference type="ChEBI" id="CHEBI:61717"/>
        <label>2</label>
    </ligand>
    <ligandPart>
        <name>Fe</name>
        <dbReference type="ChEBI" id="CHEBI:18248"/>
    </ligandPart>
</feature>
<dbReference type="GO" id="GO:1902600">
    <property type="term" value="P:proton transmembrane transport"/>
    <property type="evidence" value="ECO:0007669"/>
    <property type="project" value="UniProtKB-KW"/>
</dbReference>
<dbReference type="UniPathway" id="UPA00705"/>
<keyword evidence="17 19" id="KW-0406">Ion transport</keyword>
<dbReference type="EMBL" id="FOCM01000008">
    <property type="protein sequence ID" value="SEN94188.1"/>
    <property type="molecule type" value="Genomic_DNA"/>
</dbReference>
<evidence type="ECO:0000256" key="9">
    <source>
        <dbReference type="ARBA" id="ARBA00022692"/>
    </source>
</evidence>
<feature type="transmembrane region" description="Helical" evidence="22">
    <location>
        <begin position="32"/>
        <end position="51"/>
    </location>
</feature>
<keyword evidence="9 22" id="KW-0812">Transmembrane</keyword>
<keyword evidence="11" id="KW-0677">Repeat</keyword>
<evidence type="ECO:0000256" key="2">
    <source>
        <dbReference type="ARBA" id="ARBA00004673"/>
    </source>
</evidence>
<evidence type="ECO:0000256" key="11">
    <source>
        <dbReference type="ARBA" id="ARBA00022737"/>
    </source>
</evidence>
<evidence type="ECO:0000256" key="15">
    <source>
        <dbReference type="ARBA" id="ARBA00023002"/>
    </source>
</evidence>
<proteinExistence type="inferred from homology"/>
<dbReference type="PANTHER" id="PTHR33751:SF1">
    <property type="entry name" value="CBB3-TYPE CYTOCHROME C OXIDASE SUBUNIT FIXP"/>
    <property type="match status" value="1"/>
</dbReference>
<evidence type="ECO:0000256" key="17">
    <source>
        <dbReference type="ARBA" id="ARBA00023065"/>
    </source>
</evidence>
<comment type="subunit">
    <text evidence="19">Component of the cbb3-type cytochrome c oxidase.</text>
</comment>
<keyword evidence="14 22" id="KW-1133">Transmembrane helix</keyword>
<dbReference type="PRINTS" id="PR00605">
    <property type="entry name" value="CYTCHROMECIC"/>
</dbReference>
<dbReference type="InterPro" id="IPR009056">
    <property type="entry name" value="Cyt_c-like_dom"/>
</dbReference>
<dbReference type="InterPro" id="IPR036909">
    <property type="entry name" value="Cyt_c-like_dom_sf"/>
</dbReference>
<keyword evidence="25" id="KW-1185">Reference proteome</keyword>
<feature type="domain" description="Cytochrome c" evidence="23">
    <location>
        <begin position="201"/>
        <end position="282"/>
    </location>
</feature>
<evidence type="ECO:0000259" key="23">
    <source>
        <dbReference type="PROSITE" id="PS51007"/>
    </source>
</evidence>
<dbReference type="InterPro" id="IPR008168">
    <property type="entry name" value="Cyt_C_IC"/>
</dbReference>
<keyword evidence="5 19" id="KW-1003">Cell membrane</keyword>
<dbReference type="NCBIfam" id="TIGR00782">
    <property type="entry name" value="ccoP"/>
    <property type="match status" value="1"/>
</dbReference>
<dbReference type="Gene3D" id="6.10.280.130">
    <property type="match status" value="1"/>
</dbReference>
<gene>
    <name evidence="24" type="ORF">SAMN04488011_10851</name>
</gene>
<dbReference type="AlphaFoldDB" id="A0A1H8KP77"/>
<feature type="binding site" description="covalent" evidence="21">
    <location>
        <position position="124"/>
    </location>
    <ligand>
        <name>heme c</name>
        <dbReference type="ChEBI" id="CHEBI:61717"/>
        <label>1</label>
    </ligand>
</feature>
<dbReference type="InterPro" id="IPR004678">
    <property type="entry name" value="Cyt_c_oxidase_cbb3_su3"/>
</dbReference>
<evidence type="ECO:0000256" key="1">
    <source>
        <dbReference type="ARBA" id="ARBA00004533"/>
    </source>
</evidence>
<dbReference type="Proteomes" id="UP000199372">
    <property type="component" value="Unassembled WGS sequence"/>
</dbReference>
<evidence type="ECO:0000256" key="22">
    <source>
        <dbReference type="SAM" id="Phobius"/>
    </source>
</evidence>
<keyword evidence="4 19" id="KW-0813">Transport</keyword>
<evidence type="ECO:0000256" key="6">
    <source>
        <dbReference type="ARBA" id="ARBA00022519"/>
    </source>
</evidence>
<evidence type="ECO:0000256" key="16">
    <source>
        <dbReference type="ARBA" id="ARBA00023004"/>
    </source>
</evidence>
<evidence type="ECO:0000256" key="12">
    <source>
        <dbReference type="ARBA" id="ARBA00022781"/>
    </source>
</evidence>
<evidence type="ECO:0000256" key="7">
    <source>
        <dbReference type="ARBA" id="ARBA00022617"/>
    </source>
</evidence>
<keyword evidence="6 19" id="KW-0997">Cell inner membrane</keyword>
<evidence type="ECO:0000256" key="8">
    <source>
        <dbReference type="ARBA" id="ARBA00022660"/>
    </source>
</evidence>
<keyword evidence="15 19" id="KW-0560">Oxidoreductase</keyword>
<feature type="binding site" description="covalent" evidence="21">
    <location>
        <position position="214"/>
    </location>
    <ligand>
        <name>heme c</name>
        <dbReference type="ChEBI" id="CHEBI:61717"/>
        <label>2</label>
    </ligand>
</feature>
<comment type="similarity">
    <text evidence="3 19">Belongs to the CcoP / FixP family.</text>
</comment>
<evidence type="ECO:0000313" key="25">
    <source>
        <dbReference type="Proteomes" id="UP000199372"/>
    </source>
</evidence>
<dbReference type="GO" id="GO:0020037">
    <property type="term" value="F:heme binding"/>
    <property type="evidence" value="ECO:0007669"/>
    <property type="project" value="InterPro"/>
</dbReference>
<comment type="pathway">
    <text evidence="2 19">Energy metabolism; oxidative phosphorylation.</text>
</comment>
<accession>A0A1H8KP77</accession>
<organism evidence="24 25">
    <name type="scientific">Palleronia pelagia</name>
    <dbReference type="NCBI Taxonomy" id="387096"/>
    <lineage>
        <taxon>Bacteria</taxon>
        <taxon>Pseudomonadati</taxon>
        <taxon>Pseudomonadota</taxon>
        <taxon>Alphaproteobacteria</taxon>
        <taxon>Rhodobacterales</taxon>
        <taxon>Roseobacteraceae</taxon>
        <taxon>Palleronia</taxon>
    </lineage>
</organism>
<keyword evidence="7 19" id="KW-0349">Heme</keyword>
<evidence type="ECO:0000256" key="3">
    <source>
        <dbReference type="ARBA" id="ARBA00006113"/>
    </source>
</evidence>
<dbReference type="GO" id="GO:0009055">
    <property type="term" value="F:electron transfer activity"/>
    <property type="evidence" value="ECO:0007669"/>
    <property type="project" value="InterPro"/>
</dbReference>
<dbReference type="GO" id="GO:0005886">
    <property type="term" value="C:plasma membrane"/>
    <property type="evidence" value="ECO:0007669"/>
    <property type="project" value="UniProtKB-SubCell"/>
</dbReference>
<feature type="binding site" description="axial binding residue" evidence="20">
    <location>
        <position position="125"/>
    </location>
    <ligand>
        <name>heme c</name>
        <dbReference type="ChEBI" id="CHEBI:61717"/>
        <label>1</label>
    </ligand>
    <ligandPart>
        <name>Fe</name>
        <dbReference type="ChEBI" id="CHEBI:18248"/>
    </ligandPart>
</feature>
<feature type="domain" description="Cytochrome c" evidence="23">
    <location>
        <begin position="108"/>
        <end position="196"/>
    </location>
</feature>
<dbReference type="Pfam" id="PF13442">
    <property type="entry name" value="Cytochrome_CBB3"/>
    <property type="match status" value="2"/>
</dbReference>
<keyword evidence="13 19" id="KW-0249">Electron transport</keyword>
<sequence length="292" mass="31183">MSNKRIDPVTGTETTGHQWDGIEELNNPLPRWWLWTFYATILFGVIYVILFPAWPMVTSATGGVLGWSTRGDVAAEIQAVDDAQAPMRNRLVETELAALGDHPEVQGFARDAGAAVFRTNCSQCHGAGAAGGIGYPNLLDDAWLWGGDIDTIATTIRHGIRNEDDPDARWSQMPAFGEILSEEEIATLTAHVMSLPDGTDPLAGPGGELFDMNCTSCHGMDGKGDQSLGAPNLTDAIWLYGGSEDQIAHSISRGPFGVMPAWGKFLSEAELKAVAAYVHGLGGGTEEDPATN</sequence>
<dbReference type="OrthoDB" id="9811281at2"/>
<feature type="binding site" description="covalent" evidence="21">
    <location>
        <position position="217"/>
    </location>
    <ligand>
        <name>heme c</name>
        <dbReference type="ChEBI" id="CHEBI:61717"/>
        <label>2</label>
    </ligand>
</feature>
<feature type="binding site" description="axial binding residue" evidence="20">
    <location>
        <position position="218"/>
    </location>
    <ligand>
        <name>heme c</name>
        <dbReference type="ChEBI" id="CHEBI:61717"/>
        <label>2</label>
    </ligand>
    <ligandPart>
        <name>Fe</name>
        <dbReference type="ChEBI" id="CHEBI:18248"/>
    </ligandPart>
</feature>
<evidence type="ECO:0000256" key="13">
    <source>
        <dbReference type="ARBA" id="ARBA00022982"/>
    </source>
</evidence>
<evidence type="ECO:0000256" key="10">
    <source>
        <dbReference type="ARBA" id="ARBA00022723"/>
    </source>
</evidence>
<name>A0A1H8KP77_9RHOB</name>
<dbReference type="InterPro" id="IPR038414">
    <property type="entry name" value="CcoP_N_sf"/>
</dbReference>
<feature type="binding site" description="axial binding residue" evidence="20">
    <location>
        <position position="259"/>
    </location>
    <ligand>
        <name>heme c</name>
        <dbReference type="ChEBI" id="CHEBI:61717"/>
        <label>1</label>
    </ligand>
    <ligandPart>
        <name>Fe</name>
        <dbReference type="ChEBI" id="CHEBI:18248"/>
    </ligandPart>
</feature>
<protein>
    <recommendedName>
        <fullName evidence="19">Cbb3-type cytochrome c oxidase subunit</fullName>
    </recommendedName>
</protein>
<dbReference type="GO" id="GO:0005506">
    <property type="term" value="F:iron ion binding"/>
    <property type="evidence" value="ECO:0007669"/>
    <property type="project" value="InterPro"/>
</dbReference>
<evidence type="ECO:0000256" key="4">
    <source>
        <dbReference type="ARBA" id="ARBA00022448"/>
    </source>
</evidence>
<dbReference type="Pfam" id="PF14715">
    <property type="entry name" value="FixP_N"/>
    <property type="match status" value="1"/>
</dbReference>
<evidence type="ECO:0000256" key="20">
    <source>
        <dbReference type="PIRSR" id="PIRSR000006-1"/>
    </source>
</evidence>
<dbReference type="PANTHER" id="PTHR33751">
    <property type="entry name" value="CBB3-TYPE CYTOCHROME C OXIDASE SUBUNIT FIXP"/>
    <property type="match status" value="1"/>
</dbReference>
<evidence type="ECO:0000256" key="18">
    <source>
        <dbReference type="ARBA" id="ARBA00023136"/>
    </source>
</evidence>
<dbReference type="GO" id="GO:0006119">
    <property type="term" value="P:oxidative phosphorylation"/>
    <property type="evidence" value="ECO:0007669"/>
    <property type="project" value="UniProtKB-UniPathway"/>
</dbReference>
<dbReference type="InterPro" id="IPR050597">
    <property type="entry name" value="Cytochrome_c_Oxidase_Subunit"/>
</dbReference>
<dbReference type="PROSITE" id="PS51007">
    <property type="entry name" value="CYTC"/>
    <property type="match status" value="2"/>
</dbReference>
<comment type="subcellular location">
    <subcellularLocation>
        <location evidence="1 19">Cell inner membrane</location>
    </subcellularLocation>
</comment>